<dbReference type="EC" id="3.5.1.88" evidence="6"/>
<evidence type="ECO:0000313" key="7">
    <source>
        <dbReference type="EMBL" id="MQX35486.1"/>
    </source>
</evidence>
<dbReference type="Gene3D" id="3.90.45.10">
    <property type="entry name" value="Peptide deformylase"/>
    <property type="match status" value="1"/>
</dbReference>
<dbReference type="PANTHER" id="PTHR10458">
    <property type="entry name" value="PEPTIDE DEFORMYLASE"/>
    <property type="match status" value="1"/>
</dbReference>
<feature type="binding site" evidence="6">
    <location>
        <position position="147"/>
    </location>
    <ligand>
        <name>Fe cation</name>
        <dbReference type="ChEBI" id="CHEBI:24875"/>
    </ligand>
</feature>
<dbReference type="FunFam" id="3.90.45.10:FF:000003">
    <property type="entry name" value="Peptide deformylase"/>
    <property type="match status" value="1"/>
</dbReference>
<keyword evidence="2 6" id="KW-0479">Metal-binding</keyword>
<feature type="active site" evidence="6">
    <location>
        <position position="144"/>
    </location>
</feature>
<feature type="binding site" evidence="6">
    <location>
        <position position="101"/>
    </location>
    <ligand>
        <name>Fe cation</name>
        <dbReference type="ChEBI" id="CHEBI:24875"/>
    </ligand>
</feature>
<dbReference type="InterPro" id="IPR036821">
    <property type="entry name" value="Peptide_deformylase_sf"/>
</dbReference>
<dbReference type="HAMAP" id="MF_00163">
    <property type="entry name" value="Pep_deformylase"/>
    <property type="match status" value="1"/>
</dbReference>
<dbReference type="CDD" id="cd00487">
    <property type="entry name" value="Pep_deformylase"/>
    <property type="match status" value="1"/>
</dbReference>
<dbReference type="PRINTS" id="PR01576">
    <property type="entry name" value="PDEFORMYLASE"/>
</dbReference>
<dbReference type="GO" id="GO:0006412">
    <property type="term" value="P:translation"/>
    <property type="evidence" value="ECO:0007669"/>
    <property type="project" value="UniProtKB-UniRule"/>
</dbReference>
<reference evidence="7 8" key="1">
    <citation type="submission" date="2019-10" db="EMBL/GenBank/DDBJ databases">
        <title>Draft whole-genome sequence of the purple nonsulfur photosynthetic bacterium Roseospira navarrensis DSM 15114.</title>
        <authorList>
            <person name="Kyndt J.A."/>
            <person name="Meyer T.E."/>
        </authorList>
    </citation>
    <scope>NUCLEOTIDE SEQUENCE [LARGE SCALE GENOMIC DNA]</scope>
    <source>
        <strain evidence="7 8">DSM 15114</strain>
    </source>
</reference>
<comment type="caution">
    <text evidence="7">The sequence shown here is derived from an EMBL/GenBank/DDBJ whole genome shotgun (WGS) entry which is preliminary data.</text>
</comment>
<feature type="binding site" evidence="6">
    <location>
        <position position="143"/>
    </location>
    <ligand>
        <name>Fe cation</name>
        <dbReference type="ChEBI" id="CHEBI:24875"/>
    </ligand>
</feature>
<dbReference type="InterPro" id="IPR023635">
    <property type="entry name" value="Peptide_deformylase"/>
</dbReference>
<dbReference type="RefSeq" id="WP_153341016.1">
    <property type="nucleotide sequence ID" value="NZ_WIVE01000004.1"/>
</dbReference>
<accession>A0A7X1ZBH5</accession>
<comment type="catalytic activity">
    <reaction evidence="6">
        <text>N-terminal N-formyl-L-methionyl-[peptide] + H2O = N-terminal L-methionyl-[peptide] + formate</text>
        <dbReference type="Rhea" id="RHEA:24420"/>
        <dbReference type="Rhea" id="RHEA-COMP:10639"/>
        <dbReference type="Rhea" id="RHEA-COMP:10640"/>
        <dbReference type="ChEBI" id="CHEBI:15377"/>
        <dbReference type="ChEBI" id="CHEBI:15740"/>
        <dbReference type="ChEBI" id="CHEBI:49298"/>
        <dbReference type="ChEBI" id="CHEBI:64731"/>
        <dbReference type="EC" id="3.5.1.88"/>
    </reaction>
</comment>
<evidence type="ECO:0000256" key="3">
    <source>
        <dbReference type="ARBA" id="ARBA00022801"/>
    </source>
</evidence>
<dbReference type="GO" id="GO:0046872">
    <property type="term" value="F:metal ion binding"/>
    <property type="evidence" value="ECO:0007669"/>
    <property type="project" value="UniProtKB-KW"/>
</dbReference>
<dbReference type="AlphaFoldDB" id="A0A7X1ZBH5"/>
<keyword evidence="3 6" id="KW-0378">Hydrolase</keyword>
<evidence type="ECO:0000256" key="5">
    <source>
        <dbReference type="ARBA" id="ARBA00023004"/>
    </source>
</evidence>
<organism evidence="7 8">
    <name type="scientific">Roseospira navarrensis</name>
    <dbReference type="NCBI Taxonomy" id="140058"/>
    <lineage>
        <taxon>Bacteria</taxon>
        <taxon>Pseudomonadati</taxon>
        <taxon>Pseudomonadota</taxon>
        <taxon>Alphaproteobacteria</taxon>
        <taxon>Rhodospirillales</taxon>
        <taxon>Rhodospirillaceae</taxon>
        <taxon>Roseospira</taxon>
    </lineage>
</organism>
<dbReference type="OrthoDB" id="9804313at2"/>
<evidence type="ECO:0000256" key="2">
    <source>
        <dbReference type="ARBA" id="ARBA00022723"/>
    </source>
</evidence>
<dbReference type="Pfam" id="PF01327">
    <property type="entry name" value="Pep_deformylase"/>
    <property type="match status" value="1"/>
</dbReference>
<evidence type="ECO:0000256" key="6">
    <source>
        <dbReference type="HAMAP-Rule" id="MF_00163"/>
    </source>
</evidence>
<keyword evidence="4 6" id="KW-0648">Protein biosynthesis</keyword>
<dbReference type="EMBL" id="WIVE01000004">
    <property type="protein sequence ID" value="MQX35486.1"/>
    <property type="molecule type" value="Genomic_DNA"/>
</dbReference>
<evidence type="ECO:0000313" key="8">
    <source>
        <dbReference type="Proteomes" id="UP000434582"/>
    </source>
</evidence>
<proteinExistence type="inferred from homology"/>
<comment type="similarity">
    <text evidence="1 6">Belongs to the polypeptide deformylase family.</text>
</comment>
<gene>
    <name evidence="6" type="primary">def</name>
    <name evidence="7" type="ORF">GHC57_03030</name>
</gene>
<comment type="cofactor">
    <cofactor evidence="6">
        <name>Fe(2+)</name>
        <dbReference type="ChEBI" id="CHEBI:29033"/>
    </cofactor>
    <text evidence="6">Binds 1 Fe(2+) ion.</text>
</comment>
<dbReference type="NCBIfam" id="NF001159">
    <property type="entry name" value="PRK00150.1-3"/>
    <property type="match status" value="1"/>
</dbReference>
<name>A0A7X1ZBH5_9PROT</name>
<keyword evidence="5 6" id="KW-0408">Iron</keyword>
<evidence type="ECO:0000256" key="1">
    <source>
        <dbReference type="ARBA" id="ARBA00010759"/>
    </source>
</evidence>
<keyword evidence="8" id="KW-1185">Reference proteome</keyword>
<dbReference type="PANTHER" id="PTHR10458:SF20">
    <property type="entry name" value="PEPTIDE DEFORMYLASE 1"/>
    <property type="match status" value="1"/>
</dbReference>
<comment type="function">
    <text evidence="6">Removes the formyl group from the N-terminal Met of newly synthesized proteins. Requires at least a dipeptide for an efficient rate of reaction. N-terminal L-methionine is a prerequisite for activity but the enzyme has broad specificity at other positions.</text>
</comment>
<protein>
    <recommendedName>
        <fullName evidence="6">Peptide deformylase</fullName>
        <shortName evidence="6">PDF</shortName>
        <ecNumber evidence="6">3.5.1.88</ecNumber>
    </recommendedName>
    <alternativeName>
        <fullName evidence="6">Polypeptide deformylase</fullName>
    </alternativeName>
</protein>
<evidence type="ECO:0000256" key="4">
    <source>
        <dbReference type="ARBA" id="ARBA00022917"/>
    </source>
</evidence>
<dbReference type="SUPFAM" id="SSF56420">
    <property type="entry name" value="Peptide deformylase"/>
    <property type="match status" value="1"/>
</dbReference>
<dbReference type="PIRSF" id="PIRSF004749">
    <property type="entry name" value="Pep_def"/>
    <property type="match status" value="1"/>
</dbReference>
<dbReference type="GO" id="GO:0042586">
    <property type="term" value="F:peptide deformylase activity"/>
    <property type="evidence" value="ECO:0007669"/>
    <property type="project" value="UniProtKB-UniRule"/>
</dbReference>
<sequence>MSILKIARMGHPVLAAPAAPVADPTAPAVRRLLADMVETLRDIGGVGLAAPQVHEPWRVVIYEVPAARNDGEGLPLRALINPVLEPLDPDGAALVEDWEACLSLPGLTGRVPRHAAVRFRGLDAAGRAVDGEARGFHARVLQHECDHLDGVLYPMRMRDLSAFGFVEAMRARPASTGDAAARAG</sequence>
<dbReference type="Proteomes" id="UP000434582">
    <property type="component" value="Unassembled WGS sequence"/>
</dbReference>